<evidence type="ECO:0000313" key="1">
    <source>
        <dbReference type="EMBL" id="KKL11825.1"/>
    </source>
</evidence>
<comment type="caution">
    <text evidence="1">The sequence shown here is derived from an EMBL/GenBank/DDBJ whole genome shotgun (WGS) entry which is preliminary data.</text>
</comment>
<sequence length="137" mass="16026">MAVRLKDQLQRIKSLWHQYTETKGSQITGGLFRALDKAIDPEQYKDTKPSQFKVGDKISISWTVCKSILNGKRRMQRKTRTATGIVVEDLPGDEKYKDGRIRIEFDEKDQFYCPLCRQKAGARFGFRCHRDDLKQIR</sequence>
<name>A0A0F9AQX5_9ZZZZ</name>
<organism evidence="1">
    <name type="scientific">marine sediment metagenome</name>
    <dbReference type="NCBI Taxonomy" id="412755"/>
    <lineage>
        <taxon>unclassified sequences</taxon>
        <taxon>metagenomes</taxon>
        <taxon>ecological metagenomes</taxon>
    </lineage>
</organism>
<proteinExistence type="predicted"/>
<protein>
    <submittedName>
        <fullName evidence="1">Uncharacterized protein</fullName>
    </submittedName>
</protein>
<dbReference type="AlphaFoldDB" id="A0A0F9AQX5"/>
<dbReference type="EMBL" id="LAZR01041501">
    <property type="protein sequence ID" value="KKL11825.1"/>
    <property type="molecule type" value="Genomic_DNA"/>
</dbReference>
<gene>
    <name evidence="1" type="ORF">LCGC14_2541910</name>
</gene>
<accession>A0A0F9AQX5</accession>
<reference evidence="1" key="1">
    <citation type="journal article" date="2015" name="Nature">
        <title>Complex archaea that bridge the gap between prokaryotes and eukaryotes.</title>
        <authorList>
            <person name="Spang A."/>
            <person name="Saw J.H."/>
            <person name="Jorgensen S.L."/>
            <person name="Zaremba-Niedzwiedzka K."/>
            <person name="Martijn J."/>
            <person name="Lind A.E."/>
            <person name="van Eijk R."/>
            <person name="Schleper C."/>
            <person name="Guy L."/>
            <person name="Ettema T.J."/>
        </authorList>
    </citation>
    <scope>NUCLEOTIDE SEQUENCE</scope>
</reference>